<feature type="transmembrane region" description="Helical" evidence="10">
    <location>
        <begin position="380"/>
        <end position="400"/>
    </location>
</feature>
<dbReference type="PANTHER" id="PTHR12468">
    <property type="entry name" value="GPI MANNOSYLTRANSFERASE 2"/>
    <property type="match status" value="1"/>
</dbReference>
<dbReference type="GO" id="GO:0016020">
    <property type="term" value="C:membrane"/>
    <property type="evidence" value="ECO:0007669"/>
    <property type="project" value="GOC"/>
</dbReference>
<name>A0A2C8ZI45_9MICO</name>
<dbReference type="RefSeq" id="WP_229671216.1">
    <property type="nucleotide sequence ID" value="NZ_BMLC01000001.1"/>
</dbReference>
<evidence type="ECO:0000256" key="5">
    <source>
        <dbReference type="ARBA" id="ARBA00022679"/>
    </source>
</evidence>
<evidence type="ECO:0000256" key="9">
    <source>
        <dbReference type="ARBA" id="ARBA00023136"/>
    </source>
</evidence>
<evidence type="ECO:0000256" key="4">
    <source>
        <dbReference type="ARBA" id="ARBA00022676"/>
    </source>
</evidence>
<keyword evidence="9 10" id="KW-0472">Membrane</keyword>
<gene>
    <name evidence="11" type="ORF">SAMN06296378_1368</name>
</gene>
<keyword evidence="4" id="KW-0328">Glycosyltransferase</keyword>
<keyword evidence="8 10" id="KW-1133">Transmembrane helix</keyword>
<feature type="transmembrane region" description="Helical" evidence="10">
    <location>
        <begin position="21"/>
        <end position="41"/>
    </location>
</feature>
<evidence type="ECO:0000313" key="12">
    <source>
        <dbReference type="Proteomes" id="UP000219440"/>
    </source>
</evidence>
<evidence type="ECO:0000256" key="2">
    <source>
        <dbReference type="ARBA" id="ARBA00004687"/>
    </source>
</evidence>
<feature type="transmembrane region" description="Helical" evidence="10">
    <location>
        <begin position="145"/>
        <end position="166"/>
    </location>
</feature>
<evidence type="ECO:0008006" key="13">
    <source>
        <dbReference type="Google" id="ProtNLM"/>
    </source>
</evidence>
<evidence type="ECO:0000256" key="6">
    <source>
        <dbReference type="ARBA" id="ARBA00022692"/>
    </source>
</evidence>
<dbReference type="UniPathway" id="UPA00196"/>
<evidence type="ECO:0000256" key="7">
    <source>
        <dbReference type="ARBA" id="ARBA00022824"/>
    </source>
</evidence>
<dbReference type="GO" id="GO:0000009">
    <property type="term" value="F:alpha-1,6-mannosyltransferase activity"/>
    <property type="evidence" value="ECO:0007669"/>
    <property type="project" value="InterPro"/>
</dbReference>
<dbReference type="GO" id="GO:0004376">
    <property type="term" value="F:GPI mannosyltransferase activity"/>
    <property type="evidence" value="ECO:0007669"/>
    <property type="project" value="InterPro"/>
</dbReference>
<accession>A0A2C8ZI45</accession>
<keyword evidence="12" id="KW-1185">Reference proteome</keyword>
<dbReference type="InterPro" id="IPR007315">
    <property type="entry name" value="PIG-V/Gpi18"/>
</dbReference>
<keyword evidence="6 10" id="KW-0812">Transmembrane</keyword>
<dbReference type="GO" id="GO:0031501">
    <property type="term" value="C:mannosyltransferase complex"/>
    <property type="evidence" value="ECO:0007669"/>
    <property type="project" value="TreeGrafter"/>
</dbReference>
<evidence type="ECO:0000313" key="11">
    <source>
        <dbReference type="EMBL" id="SOE64334.1"/>
    </source>
</evidence>
<sequence>MAKRSVALVARYRLTPWWVKVVVIFVASRVVTTIIMTSFAARQDANPWTGPKPDYFDFAAIWDGHWYYIISAVGYPWTLPMTADGRVAENAWAFMPAYPAVVRFFMQLTGQGFPVVAVGVSVAFSLAAALMFYKLMHLALPGGTALFAVVLFCAAPLSPILQVSYAEPMHLLLLTLALYLLVQRRYWLLIPVVAVMSLTRPSGLAFALTMLLHVGYRWWLQRPTARDREEFALRDRVASISVGLFSAFSGVAWLLIAWAVTGSITAYTDTELAWRAAYIGDGQLVPFTAWVSATAFWAPWFGMSQPLLLVLLVIIVAGFFAVLLSPWARRIGVDLRFWIASYALYLLAVFFPQSSLFRLLMPLFPALGVLALPKSTTYRLLLVALCIAGQWAWVQFGWWVDGQDWTPP</sequence>
<keyword evidence="5" id="KW-0808">Transferase</keyword>
<protein>
    <recommendedName>
        <fullName evidence="13">Mannosyltransferase (PIG-V)</fullName>
    </recommendedName>
</protein>
<evidence type="ECO:0000256" key="1">
    <source>
        <dbReference type="ARBA" id="ARBA00004477"/>
    </source>
</evidence>
<dbReference type="AlphaFoldDB" id="A0A2C8ZI45"/>
<organism evidence="11 12">
    <name type="scientific">Salinibacterium xinjiangense</name>
    <dbReference type="NCBI Taxonomy" id="386302"/>
    <lineage>
        <taxon>Bacteria</taxon>
        <taxon>Bacillati</taxon>
        <taxon>Actinomycetota</taxon>
        <taxon>Actinomycetes</taxon>
        <taxon>Micrococcales</taxon>
        <taxon>Microbacteriaceae</taxon>
        <taxon>Salinibacterium</taxon>
    </lineage>
</organism>
<dbReference type="Proteomes" id="UP000219440">
    <property type="component" value="Unassembled WGS sequence"/>
</dbReference>
<comment type="subcellular location">
    <subcellularLocation>
        <location evidence="1">Endoplasmic reticulum membrane</location>
        <topology evidence="1">Multi-pass membrane protein</topology>
    </subcellularLocation>
</comment>
<dbReference type="GO" id="GO:0006506">
    <property type="term" value="P:GPI anchor biosynthetic process"/>
    <property type="evidence" value="ECO:0007669"/>
    <property type="project" value="UniProtKB-UniPathway"/>
</dbReference>
<keyword evidence="3" id="KW-0337">GPI-anchor biosynthesis</keyword>
<dbReference type="EMBL" id="OCST01000003">
    <property type="protein sequence ID" value="SOE64334.1"/>
    <property type="molecule type" value="Genomic_DNA"/>
</dbReference>
<proteinExistence type="predicted"/>
<feature type="transmembrane region" description="Helical" evidence="10">
    <location>
        <begin position="113"/>
        <end position="133"/>
    </location>
</feature>
<comment type="pathway">
    <text evidence="2">Glycolipid biosynthesis; glycosylphosphatidylinositol-anchor biosynthesis.</text>
</comment>
<dbReference type="PANTHER" id="PTHR12468:SF2">
    <property type="entry name" value="GPI MANNOSYLTRANSFERASE 2"/>
    <property type="match status" value="1"/>
</dbReference>
<keyword evidence="7" id="KW-0256">Endoplasmic reticulum</keyword>
<evidence type="ECO:0000256" key="8">
    <source>
        <dbReference type="ARBA" id="ARBA00022989"/>
    </source>
</evidence>
<reference evidence="11 12" key="1">
    <citation type="submission" date="2017-09" db="EMBL/GenBank/DDBJ databases">
        <authorList>
            <person name="Ehlers B."/>
            <person name="Leendertz F.H."/>
        </authorList>
    </citation>
    <scope>NUCLEOTIDE SEQUENCE [LARGE SCALE GENOMIC DNA]</scope>
    <source>
        <strain evidence="11 12">CGMCC 1.05381</strain>
    </source>
</reference>
<evidence type="ECO:0000256" key="3">
    <source>
        <dbReference type="ARBA" id="ARBA00022502"/>
    </source>
</evidence>
<feature type="transmembrane region" description="Helical" evidence="10">
    <location>
        <begin position="186"/>
        <end position="216"/>
    </location>
</feature>
<feature type="transmembrane region" description="Helical" evidence="10">
    <location>
        <begin position="335"/>
        <end position="351"/>
    </location>
</feature>
<evidence type="ECO:0000256" key="10">
    <source>
        <dbReference type="SAM" id="Phobius"/>
    </source>
</evidence>
<feature type="transmembrane region" description="Helical" evidence="10">
    <location>
        <begin position="307"/>
        <end position="328"/>
    </location>
</feature>
<feature type="transmembrane region" description="Helical" evidence="10">
    <location>
        <begin position="237"/>
        <end position="260"/>
    </location>
</feature>